<dbReference type="Proteomes" id="UP000267268">
    <property type="component" value="Chromosome 1"/>
</dbReference>
<gene>
    <name evidence="1" type="ORF">EI427_07505</name>
</gene>
<sequence>MIRIYSLLYFITFSFTVVGQEKVGTEIGLWAIKNGEIILNNNESDVIGIEYWSFITNTLPHEPIKQYITSFRLYTDGIQEDLGGMNSLNENNSEWQIELDVKDTDLSSHDEKVIIDYQHTLIHEFGHVLTLNASQIEPTDDQYQDNEKGYLTSEGYAKKGSYLDQYIKNFWKDDLLFRWDEIDKIRNERRKLKKLYDFYLLNIDQFVTDYAAETPEEDIAEAWTFFVLDTINKSNSIKEDKIMFFSKFPDLVSYREYIRKNLKIIPSDYLNNFDTE</sequence>
<proteinExistence type="predicted"/>
<evidence type="ECO:0000313" key="2">
    <source>
        <dbReference type="Proteomes" id="UP000267268"/>
    </source>
</evidence>
<dbReference type="EMBL" id="CP034562">
    <property type="protein sequence ID" value="AZQ62091.1"/>
    <property type="molecule type" value="Genomic_DNA"/>
</dbReference>
<dbReference type="OrthoDB" id="1114958at2"/>
<evidence type="ECO:0000313" key="1">
    <source>
        <dbReference type="EMBL" id="AZQ62091.1"/>
    </source>
</evidence>
<name>A0A3Q9FP34_9BACT</name>
<accession>A0A3Q9FP34</accession>
<reference evidence="1 2" key="1">
    <citation type="submission" date="2018-12" db="EMBL/GenBank/DDBJ databases">
        <title>Flammeovirga pectinis sp. nov., isolated from the gut of the Korean scallop, Patinopecten yessoensis.</title>
        <authorList>
            <person name="Bae J.-W."/>
            <person name="Jeong Y.-S."/>
            <person name="Kang W."/>
        </authorList>
    </citation>
    <scope>NUCLEOTIDE SEQUENCE [LARGE SCALE GENOMIC DNA]</scope>
    <source>
        <strain evidence="1 2">L12M1</strain>
    </source>
</reference>
<dbReference type="AlphaFoldDB" id="A0A3Q9FP34"/>
<protein>
    <submittedName>
        <fullName evidence="1">Uncharacterized protein</fullName>
    </submittedName>
</protein>
<keyword evidence="2" id="KW-1185">Reference proteome</keyword>
<dbReference type="KEGG" id="fll:EI427_07505"/>
<dbReference type="RefSeq" id="WP_126613275.1">
    <property type="nucleotide sequence ID" value="NZ_CP034562.1"/>
</dbReference>
<organism evidence="1 2">
    <name type="scientific">Flammeovirga pectinis</name>
    <dbReference type="NCBI Taxonomy" id="2494373"/>
    <lineage>
        <taxon>Bacteria</taxon>
        <taxon>Pseudomonadati</taxon>
        <taxon>Bacteroidota</taxon>
        <taxon>Cytophagia</taxon>
        <taxon>Cytophagales</taxon>
        <taxon>Flammeovirgaceae</taxon>
        <taxon>Flammeovirga</taxon>
    </lineage>
</organism>